<dbReference type="Proteomes" id="UP000799438">
    <property type="component" value="Unassembled WGS sequence"/>
</dbReference>
<evidence type="ECO:0000313" key="1">
    <source>
        <dbReference type="EMBL" id="KAF2144025.1"/>
    </source>
</evidence>
<dbReference type="GeneID" id="54297573"/>
<protein>
    <submittedName>
        <fullName evidence="1">Uncharacterized protein</fullName>
    </submittedName>
</protein>
<organism evidence="1 2">
    <name type="scientific">Aplosporella prunicola CBS 121167</name>
    <dbReference type="NCBI Taxonomy" id="1176127"/>
    <lineage>
        <taxon>Eukaryota</taxon>
        <taxon>Fungi</taxon>
        <taxon>Dikarya</taxon>
        <taxon>Ascomycota</taxon>
        <taxon>Pezizomycotina</taxon>
        <taxon>Dothideomycetes</taxon>
        <taxon>Dothideomycetes incertae sedis</taxon>
        <taxon>Botryosphaeriales</taxon>
        <taxon>Aplosporellaceae</taxon>
        <taxon>Aplosporella</taxon>
    </lineage>
</organism>
<proteinExistence type="predicted"/>
<name>A0A6A6BL34_9PEZI</name>
<sequence length="83" mass="8781">MSIIDVDLVAIHSAPSPLPRRGVSPAAPIGPLPLHMPSAVPPASPLLPRPAGCFQDLLDASTVFHRSWFMTSSRTHGPLPRGI</sequence>
<dbReference type="AlphaFoldDB" id="A0A6A6BL34"/>
<evidence type="ECO:0000313" key="2">
    <source>
        <dbReference type="Proteomes" id="UP000799438"/>
    </source>
</evidence>
<gene>
    <name evidence="1" type="ORF">K452DRAFT_285230</name>
</gene>
<accession>A0A6A6BL34</accession>
<dbReference type="EMBL" id="ML995480">
    <property type="protein sequence ID" value="KAF2144025.1"/>
    <property type="molecule type" value="Genomic_DNA"/>
</dbReference>
<keyword evidence="2" id="KW-1185">Reference proteome</keyword>
<dbReference type="RefSeq" id="XP_033399737.1">
    <property type="nucleotide sequence ID" value="XM_033540077.1"/>
</dbReference>
<reference evidence="1" key="1">
    <citation type="journal article" date="2020" name="Stud. Mycol.">
        <title>101 Dothideomycetes genomes: a test case for predicting lifestyles and emergence of pathogens.</title>
        <authorList>
            <person name="Haridas S."/>
            <person name="Albert R."/>
            <person name="Binder M."/>
            <person name="Bloem J."/>
            <person name="Labutti K."/>
            <person name="Salamov A."/>
            <person name="Andreopoulos B."/>
            <person name="Baker S."/>
            <person name="Barry K."/>
            <person name="Bills G."/>
            <person name="Bluhm B."/>
            <person name="Cannon C."/>
            <person name="Castanera R."/>
            <person name="Culley D."/>
            <person name="Daum C."/>
            <person name="Ezra D."/>
            <person name="Gonzalez J."/>
            <person name="Henrissat B."/>
            <person name="Kuo A."/>
            <person name="Liang C."/>
            <person name="Lipzen A."/>
            <person name="Lutzoni F."/>
            <person name="Magnuson J."/>
            <person name="Mondo S."/>
            <person name="Nolan M."/>
            <person name="Ohm R."/>
            <person name="Pangilinan J."/>
            <person name="Park H.-J."/>
            <person name="Ramirez L."/>
            <person name="Alfaro M."/>
            <person name="Sun H."/>
            <person name="Tritt A."/>
            <person name="Yoshinaga Y."/>
            <person name="Zwiers L.-H."/>
            <person name="Turgeon B."/>
            <person name="Goodwin S."/>
            <person name="Spatafora J."/>
            <person name="Crous P."/>
            <person name="Grigoriev I."/>
        </authorList>
    </citation>
    <scope>NUCLEOTIDE SEQUENCE</scope>
    <source>
        <strain evidence="1">CBS 121167</strain>
    </source>
</reference>